<dbReference type="AlphaFoldDB" id="A4J6Y3"/>
<dbReference type="HOGENOM" id="CLU_1136598_0_0_9"/>
<reference evidence="1 2" key="1">
    <citation type="submission" date="2007-03" db="EMBL/GenBank/DDBJ databases">
        <title>Complete sequence of Desulfotomaculum reducens MI-1.</title>
        <authorList>
            <consortium name="US DOE Joint Genome Institute"/>
            <person name="Copeland A."/>
            <person name="Lucas S."/>
            <person name="Lapidus A."/>
            <person name="Barry K."/>
            <person name="Detter J.C."/>
            <person name="Glavina del Rio T."/>
            <person name="Hammon N."/>
            <person name="Israni S."/>
            <person name="Dalin E."/>
            <person name="Tice H."/>
            <person name="Pitluck S."/>
            <person name="Sims D."/>
            <person name="Brettin T."/>
            <person name="Bruce D."/>
            <person name="Han C."/>
            <person name="Tapia R."/>
            <person name="Schmutz J."/>
            <person name="Larimer F."/>
            <person name="Land M."/>
            <person name="Hauser L."/>
            <person name="Kyrpides N."/>
            <person name="Kim E."/>
            <person name="Tebo B.M."/>
            <person name="Richardson P."/>
        </authorList>
    </citation>
    <scope>NUCLEOTIDE SEQUENCE [LARGE SCALE GENOMIC DNA]</scope>
    <source>
        <strain evidence="1 2">MI-1</strain>
    </source>
</reference>
<dbReference type="EMBL" id="CP000612">
    <property type="protein sequence ID" value="ABO50836.1"/>
    <property type="molecule type" value="Genomic_DNA"/>
</dbReference>
<dbReference type="eggNOG" id="COG3330">
    <property type="taxonomic scope" value="Bacteria"/>
</dbReference>
<protein>
    <recommendedName>
        <fullName evidence="3">DUF4912 domain-containing protein</fullName>
    </recommendedName>
</protein>
<dbReference type="KEGG" id="drm:Dred_2326"/>
<dbReference type="RefSeq" id="WP_011878634.1">
    <property type="nucleotide sequence ID" value="NC_009253.1"/>
</dbReference>
<sequence length="235" mass="27588">MDNLWLLLLGLLALAVLAFLVFPRNHKTANALKKPELPTREPAEEFAQEISPEIPEVSHQKPVPRMEEDPFIPHYYGVNRLVVMARDPNWLYAYWEVNDQKKREFIHRYGEENWLTSRQVLRIYDVTGLNKYERGGHSYQEISLDPFADNWFIEIGQPERTFFLELGRVLLDGRYILLLTSNMVTTPRASVSERFDEQWMWIEEMYLNKEKLSYGFSSAMLVGKGLEPLETSCKI</sequence>
<gene>
    <name evidence="1" type="ordered locus">Dred_2326</name>
</gene>
<dbReference type="OrthoDB" id="9812700at2"/>
<dbReference type="Pfam" id="PF16258">
    <property type="entry name" value="DUF4912"/>
    <property type="match status" value="1"/>
</dbReference>
<organism evidence="1 2">
    <name type="scientific">Desulforamulus reducens (strain ATCC BAA-1160 / DSM 100696 / MI-1)</name>
    <name type="common">Desulfotomaculum reducens</name>
    <dbReference type="NCBI Taxonomy" id="349161"/>
    <lineage>
        <taxon>Bacteria</taxon>
        <taxon>Bacillati</taxon>
        <taxon>Bacillota</taxon>
        <taxon>Clostridia</taxon>
        <taxon>Eubacteriales</taxon>
        <taxon>Peptococcaceae</taxon>
        <taxon>Desulforamulus</taxon>
    </lineage>
</organism>
<dbReference type="STRING" id="349161.Dred_2326"/>
<keyword evidence="2" id="KW-1185">Reference proteome</keyword>
<name>A4J6Y3_DESRM</name>
<proteinExistence type="predicted"/>
<accession>A4J6Y3</accession>
<evidence type="ECO:0000313" key="1">
    <source>
        <dbReference type="EMBL" id="ABO50836.1"/>
    </source>
</evidence>
<evidence type="ECO:0000313" key="2">
    <source>
        <dbReference type="Proteomes" id="UP000001556"/>
    </source>
</evidence>
<dbReference type="Proteomes" id="UP000001556">
    <property type="component" value="Chromosome"/>
</dbReference>
<evidence type="ECO:0008006" key="3">
    <source>
        <dbReference type="Google" id="ProtNLM"/>
    </source>
</evidence>
<dbReference type="InterPro" id="IPR032585">
    <property type="entry name" value="DUF4912"/>
</dbReference>